<dbReference type="Gene3D" id="3.30.1370.10">
    <property type="entry name" value="K Homology domain, type 1"/>
    <property type="match status" value="1"/>
</dbReference>
<evidence type="ECO:0000313" key="5">
    <source>
        <dbReference type="Proteomes" id="UP000030765"/>
    </source>
</evidence>
<dbReference type="SUPFAM" id="SSF54791">
    <property type="entry name" value="Eukaryotic type KH-domain (KH-domain type I)"/>
    <property type="match status" value="1"/>
</dbReference>
<evidence type="ECO:0000313" key="4">
    <source>
        <dbReference type="EnsemblMetazoa" id="ASIC016487-PA"/>
    </source>
</evidence>
<dbReference type="GO" id="GO:0003723">
    <property type="term" value="F:RNA binding"/>
    <property type="evidence" value="ECO:0007669"/>
    <property type="project" value="UniProtKB-UniRule"/>
</dbReference>
<dbReference type="AlphaFoldDB" id="A0A084WDS3"/>
<dbReference type="Pfam" id="PF00013">
    <property type="entry name" value="KH_1"/>
    <property type="match status" value="1"/>
</dbReference>
<dbReference type="Proteomes" id="UP000030765">
    <property type="component" value="Unassembled WGS sequence"/>
</dbReference>
<dbReference type="VEuPathDB" id="VectorBase:ASIC016487"/>
<accession>A0A084WDS3</accession>
<dbReference type="STRING" id="74873.A0A084WDS3"/>
<name>A0A084WDS3_ANOSI</name>
<evidence type="ECO:0000256" key="1">
    <source>
        <dbReference type="PROSITE-ProRule" id="PRU00117"/>
    </source>
</evidence>
<dbReference type="EMBL" id="ATLV01023057">
    <property type="status" value="NOT_ANNOTATED_CDS"/>
    <property type="molecule type" value="Genomic_DNA"/>
</dbReference>
<protein>
    <submittedName>
        <fullName evidence="3">AGAP005015-PA-like protein</fullName>
    </submittedName>
</protein>
<dbReference type="InterPro" id="IPR036612">
    <property type="entry name" value="KH_dom_type_1_sf"/>
</dbReference>
<reference evidence="3 5" key="1">
    <citation type="journal article" date="2014" name="BMC Genomics">
        <title>Genome sequence of Anopheles sinensis provides insight into genetics basis of mosquito competence for malaria parasites.</title>
        <authorList>
            <person name="Zhou D."/>
            <person name="Zhang D."/>
            <person name="Ding G."/>
            <person name="Shi L."/>
            <person name="Hou Q."/>
            <person name="Ye Y."/>
            <person name="Xu Y."/>
            <person name="Zhou H."/>
            <person name="Xiong C."/>
            <person name="Li S."/>
            <person name="Yu J."/>
            <person name="Hong S."/>
            <person name="Yu X."/>
            <person name="Zou P."/>
            <person name="Chen C."/>
            <person name="Chang X."/>
            <person name="Wang W."/>
            <person name="Lv Y."/>
            <person name="Sun Y."/>
            <person name="Ma L."/>
            <person name="Shen B."/>
            <person name="Zhu C."/>
        </authorList>
    </citation>
    <scope>NUCLEOTIDE SEQUENCE [LARGE SCALE GENOMIC DNA]</scope>
</reference>
<evidence type="ECO:0000259" key="2">
    <source>
        <dbReference type="Pfam" id="PF00013"/>
    </source>
</evidence>
<evidence type="ECO:0000313" key="3">
    <source>
        <dbReference type="EMBL" id="KFB48367.1"/>
    </source>
</evidence>
<dbReference type="GO" id="GO:0010468">
    <property type="term" value="P:regulation of gene expression"/>
    <property type="evidence" value="ECO:0007669"/>
    <property type="project" value="UniProtKB-ARBA"/>
</dbReference>
<reference evidence="4" key="2">
    <citation type="submission" date="2020-05" db="UniProtKB">
        <authorList>
            <consortium name="EnsemblMetazoa"/>
        </authorList>
    </citation>
    <scope>IDENTIFICATION</scope>
</reference>
<gene>
    <name evidence="3" type="ORF">ZHAS_00016487</name>
</gene>
<dbReference type="OrthoDB" id="1937934at2759"/>
<organism evidence="3">
    <name type="scientific">Anopheles sinensis</name>
    <name type="common">Mosquito</name>
    <dbReference type="NCBI Taxonomy" id="74873"/>
    <lineage>
        <taxon>Eukaryota</taxon>
        <taxon>Metazoa</taxon>
        <taxon>Ecdysozoa</taxon>
        <taxon>Arthropoda</taxon>
        <taxon>Hexapoda</taxon>
        <taxon>Insecta</taxon>
        <taxon>Pterygota</taxon>
        <taxon>Neoptera</taxon>
        <taxon>Endopterygota</taxon>
        <taxon>Diptera</taxon>
        <taxon>Nematocera</taxon>
        <taxon>Culicoidea</taxon>
        <taxon>Culicidae</taxon>
        <taxon>Anophelinae</taxon>
        <taxon>Anopheles</taxon>
    </lineage>
</organism>
<keyword evidence="5" id="KW-1185">Reference proteome</keyword>
<dbReference type="InterPro" id="IPR004088">
    <property type="entry name" value="KH_dom_type_1"/>
</dbReference>
<dbReference type="PROSITE" id="PS50084">
    <property type="entry name" value="KH_TYPE_1"/>
    <property type="match status" value="1"/>
</dbReference>
<sequence>METVTKVVKDVMKHLDRAGDNEYELRILIHLSLAGCVIGRGGSKIKEIKDVSTTRVSPPFALLPPLPALLSLRDSYYYPGTRWGDPRALERF</sequence>
<feature type="domain" description="K Homology" evidence="2">
    <location>
        <begin position="25"/>
        <end position="58"/>
    </location>
</feature>
<keyword evidence="1" id="KW-0694">RNA-binding</keyword>
<dbReference type="EnsemblMetazoa" id="ASIC016487-RA">
    <property type="protein sequence ID" value="ASIC016487-PA"/>
    <property type="gene ID" value="ASIC016487"/>
</dbReference>
<proteinExistence type="predicted"/>
<dbReference type="EMBL" id="KE525340">
    <property type="protein sequence ID" value="KFB48367.1"/>
    <property type="molecule type" value="Genomic_DNA"/>
</dbReference>